<dbReference type="STRING" id="644352.J3NN48"/>
<proteinExistence type="predicted"/>
<gene>
    <name evidence="3" type="primary">20343164</name>
    <name evidence="2" type="ORF">GGTG_02706</name>
</gene>
<feature type="compositionally biased region" description="Pro residues" evidence="1">
    <location>
        <begin position="14"/>
        <end position="38"/>
    </location>
</feature>
<feature type="region of interest" description="Disordered" evidence="1">
    <location>
        <begin position="1"/>
        <end position="81"/>
    </location>
</feature>
<feature type="compositionally biased region" description="Gly residues" evidence="1">
    <location>
        <begin position="41"/>
        <end position="53"/>
    </location>
</feature>
<evidence type="ECO:0000313" key="4">
    <source>
        <dbReference type="Proteomes" id="UP000006039"/>
    </source>
</evidence>
<accession>J3NN48</accession>
<dbReference type="eggNOG" id="KOG3162">
    <property type="taxonomic scope" value="Eukaryota"/>
</dbReference>
<feature type="compositionally biased region" description="Gly residues" evidence="1">
    <location>
        <begin position="64"/>
        <end position="74"/>
    </location>
</feature>
<evidence type="ECO:0000313" key="3">
    <source>
        <dbReference type="EnsemblFungi" id="EJT77600"/>
    </source>
</evidence>
<organism evidence="2">
    <name type="scientific">Gaeumannomyces tritici (strain R3-111a-1)</name>
    <name type="common">Wheat and barley take-all root rot fungus</name>
    <name type="synonym">Gaeumannomyces graminis var. tritici</name>
    <dbReference type="NCBI Taxonomy" id="644352"/>
    <lineage>
        <taxon>Eukaryota</taxon>
        <taxon>Fungi</taxon>
        <taxon>Dikarya</taxon>
        <taxon>Ascomycota</taxon>
        <taxon>Pezizomycotina</taxon>
        <taxon>Sordariomycetes</taxon>
        <taxon>Sordariomycetidae</taxon>
        <taxon>Magnaporthales</taxon>
        <taxon>Magnaporthaceae</taxon>
        <taxon>Gaeumannomyces</taxon>
    </lineage>
</organism>
<evidence type="ECO:0000256" key="1">
    <source>
        <dbReference type="SAM" id="MobiDB-lite"/>
    </source>
</evidence>
<reference evidence="2" key="2">
    <citation type="submission" date="2010-07" db="EMBL/GenBank/DDBJ databases">
        <authorList>
            <consortium name="The Broad Institute Genome Sequencing Platform"/>
            <consortium name="Broad Institute Genome Sequencing Center for Infectious Disease"/>
            <person name="Ma L.-J."/>
            <person name="Dead R."/>
            <person name="Young S."/>
            <person name="Zeng Q."/>
            <person name="Koehrsen M."/>
            <person name="Alvarado L."/>
            <person name="Berlin A."/>
            <person name="Chapman S.B."/>
            <person name="Chen Z."/>
            <person name="Freedman E."/>
            <person name="Gellesch M."/>
            <person name="Goldberg J."/>
            <person name="Griggs A."/>
            <person name="Gujja S."/>
            <person name="Heilman E.R."/>
            <person name="Heiman D."/>
            <person name="Hepburn T."/>
            <person name="Howarth C."/>
            <person name="Jen D."/>
            <person name="Larson L."/>
            <person name="Mehta T."/>
            <person name="Neiman D."/>
            <person name="Pearson M."/>
            <person name="Roberts A."/>
            <person name="Saif S."/>
            <person name="Shea T."/>
            <person name="Shenoy N."/>
            <person name="Sisk P."/>
            <person name="Stolte C."/>
            <person name="Sykes S."/>
            <person name="Walk T."/>
            <person name="White J."/>
            <person name="Yandava C."/>
            <person name="Haas B."/>
            <person name="Nusbaum C."/>
            <person name="Birren B."/>
        </authorList>
    </citation>
    <scope>NUCLEOTIDE SEQUENCE</scope>
    <source>
        <strain evidence="2">R3-111a-1</strain>
    </source>
</reference>
<dbReference type="HOGENOM" id="CLU_1299792_0_0_1"/>
<dbReference type="EnsemblFungi" id="EJT77600">
    <property type="protein sequence ID" value="EJT77600"/>
    <property type="gene ID" value="GGTG_02706"/>
</dbReference>
<dbReference type="GeneID" id="20343164"/>
<reference evidence="2" key="3">
    <citation type="submission" date="2010-09" db="EMBL/GenBank/DDBJ databases">
        <title>Annotation of Gaeumannomyces graminis var. tritici R3-111a-1.</title>
        <authorList>
            <consortium name="The Broad Institute Genome Sequencing Platform"/>
            <person name="Ma L.-J."/>
            <person name="Dead R."/>
            <person name="Young S.K."/>
            <person name="Zeng Q."/>
            <person name="Gargeya S."/>
            <person name="Fitzgerald M."/>
            <person name="Haas B."/>
            <person name="Abouelleil A."/>
            <person name="Alvarado L."/>
            <person name="Arachchi H.M."/>
            <person name="Berlin A."/>
            <person name="Brown A."/>
            <person name="Chapman S.B."/>
            <person name="Chen Z."/>
            <person name="Dunbar C."/>
            <person name="Freedman E."/>
            <person name="Gearin G."/>
            <person name="Gellesch M."/>
            <person name="Goldberg J."/>
            <person name="Griggs A."/>
            <person name="Gujja S."/>
            <person name="Heiman D."/>
            <person name="Howarth C."/>
            <person name="Larson L."/>
            <person name="Lui A."/>
            <person name="MacDonald P.J.P."/>
            <person name="Mehta T."/>
            <person name="Montmayeur A."/>
            <person name="Murphy C."/>
            <person name="Neiman D."/>
            <person name="Pearson M."/>
            <person name="Priest M."/>
            <person name="Roberts A."/>
            <person name="Saif S."/>
            <person name="Shea T."/>
            <person name="Shenoy N."/>
            <person name="Sisk P."/>
            <person name="Stolte C."/>
            <person name="Sykes S."/>
            <person name="Yandava C."/>
            <person name="Wortman J."/>
            <person name="Nusbaum C."/>
            <person name="Birren B."/>
        </authorList>
    </citation>
    <scope>NUCLEOTIDE SEQUENCE</scope>
    <source>
        <strain evidence="2">R3-111a-1</strain>
    </source>
</reference>
<evidence type="ECO:0000313" key="2">
    <source>
        <dbReference type="EMBL" id="EJT77600.1"/>
    </source>
</evidence>
<dbReference type="Proteomes" id="UP000006039">
    <property type="component" value="Unassembled WGS sequence"/>
</dbReference>
<dbReference type="AlphaFoldDB" id="J3NN48"/>
<reference evidence="3" key="4">
    <citation type="journal article" date="2015" name="G3 (Bethesda)">
        <title>Genome sequences of three phytopathogenic species of the Magnaporthaceae family of fungi.</title>
        <authorList>
            <person name="Okagaki L.H."/>
            <person name="Nunes C.C."/>
            <person name="Sailsbery J."/>
            <person name="Clay B."/>
            <person name="Brown D."/>
            <person name="John T."/>
            <person name="Oh Y."/>
            <person name="Young N."/>
            <person name="Fitzgerald M."/>
            <person name="Haas B.J."/>
            <person name="Zeng Q."/>
            <person name="Young S."/>
            <person name="Adiconis X."/>
            <person name="Fan L."/>
            <person name="Levin J.Z."/>
            <person name="Mitchell T.K."/>
            <person name="Okubara P.A."/>
            <person name="Farman M.L."/>
            <person name="Kohn L.M."/>
            <person name="Birren B."/>
            <person name="Ma L.-J."/>
            <person name="Dean R.A."/>
        </authorList>
    </citation>
    <scope>NUCLEOTIDE SEQUENCE</scope>
    <source>
        <strain evidence="3">R3-111a-1</strain>
    </source>
</reference>
<dbReference type="EMBL" id="GL385396">
    <property type="protein sequence ID" value="EJT77600.1"/>
    <property type="molecule type" value="Genomic_DNA"/>
</dbReference>
<dbReference type="RefSeq" id="XP_009218745.1">
    <property type="nucleotide sequence ID" value="XM_009220481.1"/>
</dbReference>
<protein>
    <submittedName>
        <fullName evidence="2 3">Uncharacterized protein</fullName>
    </submittedName>
</protein>
<keyword evidence="4" id="KW-1185">Reference proteome</keyword>
<reference evidence="3" key="5">
    <citation type="submission" date="2018-04" db="UniProtKB">
        <authorList>
            <consortium name="EnsemblFungi"/>
        </authorList>
    </citation>
    <scope>IDENTIFICATION</scope>
    <source>
        <strain evidence="3">R3-111a-1</strain>
    </source>
</reference>
<dbReference type="OrthoDB" id="21463at2759"/>
<sequence>MRSPSTHLHAGVLTPPPLSPLLPGPVPRGPRPPLPSPSSPGRGGGGSGGGGGLRSNDEFWSMGGNRGGWRGGGNKPEPRREPAAADLIRMLAATSSMGSSQQQQAQRTAQARADAAEALRARDQNNAYVRHMPRRWAAGEVYSPHDLSPEEVGRYFKRELKPRFDVFDVLGFNPLDNYAIPQTQQSMTVHTSQAKGYQLRMALYVCKYLQRL</sequence>
<reference evidence="4" key="1">
    <citation type="submission" date="2010-07" db="EMBL/GenBank/DDBJ databases">
        <title>The genome sequence of Gaeumannomyces graminis var. tritici strain R3-111a-1.</title>
        <authorList>
            <consortium name="The Broad Institute Genome Sequencing Platform"/>
            <person name="Ma L.-J."/>
            <person name="Dead R."/>
            <person name="Young S."/>
            <person name="Zeng Q."/>
            <person name="Koehrsen M."/>
            <person name="Alvarado L."/>
            <person name="Berlin A."/>
            <person name="Chapman S.B."/>
            <person name="Chen Z."/>
            <person name="Freedman E."/>
            <person name="Gellesch M."/>
            <person name="Goldberg J."/>
            <person name="Griggs A."/>
            <person name="Gujja S."/>
            <person name="Heilman E.R."/>
            <person name="Heiman D."/>
            <person name="Hepburn T."/>
            <person name="Howarth C."/>
            <person name="Jen D."/>
            <person name="Larson L."/>
            <person name="Mehta T."/>
            <person name="Neiman D."/>
            <person name="Pearson M."/>
            <person name="Roberts A."/>
            <person name="Saif S."/>
            <person name="Shea T."/>
            <person name="Shenoy N."/>
            <person name="Sisk P."/>
            <person name="Stolte C."/>
            <person name="Sykes S."/>
            <person name="Walk T."/>
            <person name="White J."/>
            <person name="Yandava C."/>
            <person name="Haas B."/>
            <person name="Nusbaum C."/>
            <person name="Birren B."/>
        </authorList>
    </citation>
    <scope>NUCLEOTIDE SEQUENCE [LARGE SCALE GENOMIC DNA]</scope>
    <source>
        <strain evidence="4">R3-111a-1</strain>
    </source>
</reference>
<name>J3NN48_GAET3</name>
<dbReference type="VEuPathDB" id="FungiDB:GGTG_02706"/>